<dbReference type="InterPro" id="IPR028366">
    <property type="entry name" value="PhoU"/>
</dbReference>
<evidence type="ECO:0000313" key="10">
    <source>
        <dbReference type="EMBL" id="VHO04677.1"/>
    </source>
</evidence>
<evidence type="ECO:0000256" key="5">
    <source>
        <dbReference type="ARBA" id="ARBA00022490"/>
    </source>
</evidence>
<evidence type="ECO:0000259" key="9">
    <source>
        <dbReference type="Pfam" id="PF01895"/>
    </source>
</evidence>
<evidence type="ECO:0000256" key="7">
    <source>
        <dbReference type="ARBA" id="ARBA00056181"/>
    </source>
</evidence>
<reference evidence="10" key="1">
    <citation type="submission" date="2019-04" db="EMBL/GenBank/DDBJ databases">
        <authorList>
            <person name="Brambilla D."/>
        </authorList>
    </citation>
    <scope>NUCLEOTIDE SEQUENCE</scope>
    <source>
        <strain evidence="10">BAL1</strain>
    </source>
</reference>
<comment type="function">
    <text evidence="7 8">Plays a role in the regulation of phosphate uptake.</text>
</comment>
<dbReference type="NCBIfam" id="TIGR02135">
    <property type="entry name" value="phoU_full"/>
    <property type="match status" value="1"/>
</dbReference>
<dbReference type="AlphaFoldDB" id="A0A486XQ29"/>
<dbReference type="InterPro" id="IPR038078">
    <property type="entry name" value="PhoU-like_sf"/>
</dbReference>
<dbReference type="PANTHER" id="PTHR42930:SF3">
    <property type="entry name" value="PHOSPHATE-SPECIFIC TRANSPORT SYSTEM ACCESSORY PROTEIN PHOU"/>
    <property type="match status" value="1"/>
</dbReference>
<keyword evidence="4 8" id="KW-0813">Transport</keyword>
<dbReference type="GO" id="GO:0045936">
    <property type="term" value="P:negative regulation of phosphate metabolic process"/>
    <property type="evidence" value="ECO:0007669"/>
    <property type="project" value="InterPro"/>
</dbReference>
<comment type="subcellular location">
    <subcellularLocation>
        <location evidence="1 8">Cytoplasm</location>
    </subcellularLocation>
</comment>
<dbReference type="FunFam" id="1.20.58.220:FF:000004">
    <property type="entry name" value="Phosphate-specific transport system accessory protein PhoU"/>
    <property type="match status" value="1"/>
</dbReference>
<feature type="domain" description="PhoU" evidence="9">
    <location>
        <begin position="26"/>
        <end position="112"/>
    </location>
</feature>
<dbReference type="GO" id="GO:0030643">
    <property type="term" value="P:intracellular phosphate ion homeostasis"/>
    <property type="evidence" value="ECO:0007669"/>
    <property type="project" value="InterPro"/>
</dbReference>
<accession>A0A486XQ29</accession>
<comment type="similarity">
    <text evidence="2 8">Belongs to the PhoU family.</text>
</comment>
<feature type="domain" description="PhoU" evidence="9">
    <location>
        <begin position="131"/>
        <end position="214"/>
    </location>
</feature>
<proteinExistence type="inferred from homology"/>
<gene>
    <name evidence="10" type="ORF">BAL341_2036</name>
</gene>
<evidence type="ECO:0000256" key="4">
    <source>
        <dbReference type="ARBA" id="ARBA00022448"/>
    </source>
</evidence>
<evidence type="ECO:0000256" key="2">
    <source>
        <dbReference type="ARBA" id="ARBA00008107"/>
    </source>
</evidence>
<keyword evidence="5 8" id="KW-0963">Cytoplasm</keyword>
<dbReference type="GO" id="GO:0005737">
    <property type="term" value="C:cytoplasm"/>
    <property type="evidence" value="ECO:0007669"/>
    <property type="project" value="UniProtKB-SubCell"/>
</dbReference>
<protein>
    <recommendedName>
        <fullName evidence="8">Phosphate-specific transport system accessory protein PhoU</fullName>
    </recommendedName>
</protein>
<dbReference type="GO" id="GO:0006817">
    <property type="term" value="P:phosphate ion transport"/>
    <property type="evidence" value="ECO:0007669"/>
    <property type="project" value="UniProtKB-KW"/>
</dbReference>
<evidence type="ECO:0000256" key="8">
    <source>
        <dbReference type="PIRNR" id="PIRNR003107"/>
    </source>
</evidence>
<sequence>MPNSKIGGHYSQAYDEELQLAVARFLQMAKLAQQQLRDAMTAFSAADLELAKQVKQSDRQVNNFEVDIDEHCLDILARRQPAATDLRLVLSILKSVNDVERIGDMAKRIAKALIRELPNSRPSQAQIDTLNLMGEDVLQMFERAVMAFEQMDAKAALEVLRDEKAIDSTYDSILQSSLASMMQDIQQIAVSLQVSQVAKSLERVGDHSRNICEQAIFLSKGSHAAHLTDAELQQIVDKTRD</sequence>
<dbReference type="PANTHER" id="PTHR42930">
    <property type="entry name" value="PHOSPHATE-SPECIFIC TRANSPORT SYSTEM ACCESSORY PROTEIN PHOU"/>
    <property type="match status" value="1"/>
</dbReference>
<organism evidence="10">
    <name type="scientific">Rheinheimera sp. BAL341</name>
    <dbReference type="NCBI Taxonomy" id="1708203"/>
    <lineage>
        <taxon>Bacteria</taxon>
        <taxon>Pseudomonadati</taxon>
        <taxon>Pseudomonadota</taxon>
        <taxon>Gammaproteobacteria</taxon>
        <taxon>Chromatiales</taxon>
        <taxon>Chromatiaceae</taxon>
        <taxon>Rheinheimera</taxon>
    </lineage>
</organism>
<dbReference type="EMBL" id="CAAJGR010000111">
    <property type="protein sequence ID" value="VHO04677.1"/>
    <property type="molecule type" value="Genomic_DNA"/>
</dbReference>
<dbReference type="Pfam" id="PF01895">
    <property type="entry name" value="PhoU"/>
    <property type="match status" value="2"/>
</dbReference>
<evidence type="ECO:0000256" key="6">
    <source>
        <dbReference type="ARBA" id="ARBA00022592"/>
    </source>
</evidence>
<evidence type="ECO:0000256" key="1">
    <source>
        <dbReference type="ARBA" id="ARBA00004496"/>
    </source>
</evidence>
<dbReference type="InterPro" id="IPR026022">
    <property type="entry name" value="PhoU_dom"/>
</dbReference>
<comment type="subunit">
    <text evidence="3 8">Homodimer.</text>
</comment>
<keyword evidence="6 8" id="KW-0592">Phosphate transport</keyword>
<dbReference type="PIRSF" id="PIRSF003107">
    <property type="entry name" value="PhoU"/>
    <property type="match status" value="1"/>
</dbReference>
<dbReference type="SUPFAM" id="SSF109755">
    <property type="entry name" value="PhoU-like"/>
    <property type="match status" value="1"/>
</dbReference>
<dbReference type="Gene3D" id="1.20.58.220">
    <property type="entry name" value="Phosphate transport system protein phou homolog 2, domain 2"/>
    <property type="match status" value="1"/>
</dbReference>
<evidence type="ECO:0000256" key="3">
    <source>
        <dbReference type="ARBA" id="ARBA00011738"/>
    </source>
</evidence>
<name>A0A486XQ29_9GAMM</name>